<evidence type="ECO:0000313" key="4">
    <source>
        <dbReference type="Proteomes" id="UP001183202"/>
    </source>
</evidence>
<dbReference type="RefSeq" id="WP_311558080.1">
    <property type="nucleotide sequence ID" value="NZ_JAVREJ010000014.1"/>
</dbReference>
<dbReference type="EMBL" id="JAVREJ010000014">
    <property type="protein sequence ID" value="MDT0351667.1"/>
    <property type="molecule type" value="Genomic_DNA"/>
</dbReference>
<dbReference type="InterPro" id="IPR041657">
    <property type="entry name" value="HTH_17"/>
</dbReference>
<reference evidence="4" key="1">
    <citation type="submission" date="2023-07" db="EMBL/GenBank/DDBJ databases">
        <title>30 novel species of actinomycetes from the DSMZ collection.</title>
        <authorList>
            <person name="Nouioui I."/>
        </authorList>
    </citation>
    <scope>NUCLEOTIDE SEQUENCE [LARGE SCALE GENOMIC DNA]</scope>
    <source>
        <strain evidence="4">DSM 45834</strain>
    </source>
</reference>
<organism evidence="3 4">
    <name type="scientific">Pseudonocardia charpentierae</name>
    <dbReference type="NCBI Taxonomy" id="3075545"/>
    <lineage>
        <taxon>Bacteria</taxon>
        <taxon>Bacillati</taxon>
        <taxon>Actinomycetota</taxon>
        <taxon>Actinomycetes</taxon>
        <taxon>Pseudonocardiales</taxon>
        <taxon>Pseudonocardiaceae</taxon>
        <taxon>Pseudonocardia</taxon>
    </lineage>
</organism>
<protein>
    <submittedName>
        <fullName evidence="3">Helix-turn-helix domain-containing protein</fullName>
    </submittedName>
</protein>
<gene>
    <name evidence="3" type="ORF">RM445_19250</name>
</gene>
<dbReference type="NCBIfam" id="TIGR01764">
    <property type="entry name" value="excise"/>
    <property type="match status" value="1"/>
</dbReference>
<dbReference type="Proteomes" id="UP001183202">
    <property type="component" value="Unassembled WGS sequence"/>
</dbReference>
<keyword evidence="4" id="KW-1185">Reference proteome</keyword>
<dbReference type="InterPro" id="IPR010093">
    <property type="entry name" value="SinI_DNA-bd"/>
</dbReference>
<feature type="domain" description="Helix-turn-helix" evidence="2">
    <location>
        <begin position="32"/>
        <end position="78"/>
    </location>
</feature>
<name>A0ABU2NCH8_9PSEU</name>
<comment type="caution">
    <text evidence="3">The sequence shown here is derived from an EMBL/GenBank/DDBJ whole genome shotgun (WGS) entry which is preliminary data.</text>
</comment>
<evidence type="ECO:0000259" key="2">
    <source>
        <dbReference type="Pfam" id="PF12728"/>
    </source>
</evidence>
<proteinExistence type="predicted"/>
<feature type="region of interest" description="Disordered" evidence="1">
    <location>
        <begin position="1"/>
        <end position="27"/>
    </location>
</feature>
<evidence type="ECO:0000313" key="3">
    <source>
        <dbReference type="EMBL" id="MDT0351667.1"/>
    </source>
</evidence>
<sequence length="92" mass="10521">MEELNLRRRSLRQESEEEIEGGSRSSTRTRELYRVTEAMTLLSLSRSVLYEQLRCGRLRSVHVGRTRLIPVAAIADYVALLEREAADVSQVS</sequence>
<dbReference type="Pfam" id="PF12728">
    <property type="entry name" value="HTH_17"/>
    <property type="match status" value="1"/>
</dbReference>
<evidence type="ECO:0000256" key="1">
    <source>
        <dbReference type="SAM" id="MobiDB-lite"/>
    </source>
</evidence>
<accession>A0ABU2NCH8</accession>
<feature type="compositionally biased region" description="Basic and acidic residues" evidence="1">
    <location>
        <begin position="1"/>
        <end position="14"/>
    </location>
</feature>